<evidence type="ECO:0000256" key="1">
    <source>
        <dbReference type="SAM" id="MobiDB-lite"/>
    </source>
</evidence>
<keyword evidence="2" id="KW-0732">Signal</keyword>
<feature type="chain" id="PRO_5005515805" evidence="2">
    <location>
        <begin position="21"/>
        <end position="99"/>
    </location>
</feature>
<organism evidence="3">
    <name type="scientific">Ixodes ricinus</name>
    <name type="common">Common tick</name>
    <name type="synonym">Acarus ricinus</name>
    <dbReference type="NCBI Taxonomy" id="34613"/>
    <lineage>
        <taxon>Eukaryota</taxon>
        <taxon>Metazoa</taxon>
        <taxon>Ecdysozoa</taxon>
        <taxon>Arthropoda</taxon>
        <taxon>Chelicerata</taxon>
        <taxon>Arachnida</taxon>
        <taxon>Acari</taxon>
        <taxon>Parasitiformes</taxon>
        <taxon>Ixodida</taxon>
        <taxon>Ixodoidea</taxon>
        <taxon>Ixodidae</taxon>
        <taxon>Ixodinae</taxon>
        <taxon>Ixodes</taxon>
    </lineage>
</organism>
<feature type="compositionally biased region" description="Low complexity" evidence="1">
    <location>
        <begin position="32"/>
        <end position="43"/>
    </location>
</feature>
<feature type="compositionally biased region" description="Basic and acidic residues" evidence="1">
    <location>
        <begin position="18"/>
        <end position="31"/>
    </location>
</feature>
<sequence>MLSVWVLALCLLISGRMSEGDTEQKSSKEAQLDGSTSSTSLSGPIFSYFETNPTVTLPRKVITKETDRLRVKGKLTRTLLNLKNPKPLISYGYRTDYRT</sequence>
<reference evidence="3" key="1">
    <citation type="submission" date="2012-12" db="EMBL/GenBank/DDBJ databases">
        <title>Identification and characterization of a phenylalanine ammonia-lyase gene family in Isatis indigotica Fort.</title>
        <authorList>
            <person name="Liu Q."/>
            <person name="Chen J."/>
            <person name="Zhou X."/>
            <person name="Di P."/>
            <person name="Xiao Y."/>
            <person name="Xuan H."/>
            <person name="Zhang L."/>
            <person name="Chen W."/>
        </authorList>
    </citation>
    <scope>NUCLEOTIDE SEQUENCE</scope>
    <source>
        <tissue evidence="3">Salivary gland</tissue>
    </source>
</reference>
<feature type="signal peptide" evidence="2">
    <location>
        <begin position="1"/>
        <end position="20"/>
    </location>
</feature>
<feature type="region of interest" description="Disordered" evidence="1">
    <location>
        <begin position="18"/>
        <end position="44"/>
    </location>
</feature>
<evidence type="ECO:0000313" key="3">
    <source>
        <dbReference type="EMBL" id="JAA66248.1"/>
    </source>
</evidence>
<dbReference type="AlphaFoldDB" id="A0A0K8R5V9"/>
<accession>A0A0K8R5V9</accession>
<name>A0A0K8R5V9_IXORI</name>
<dbReference type="EMBL" id="GADI01007560">
    <property type="protein sequence ID" value="JAA66248.1"/>
    <property type="molecule type" value="mRNA"/>
</dbReference>
<protein>
    <submittedName>
        <fullName evidence="3">Putative salivary lipocalin</fullName>
    </submittedName>
</protein>
<proteinExistence type="evidence at transcript level"/>
<evidence type="ECO:0000256" key="2">
    <source>
        <dbReference type="SAM" id="SignalP"/>
    </source>
</evidence>